<reference evidence="2 3" key="1">
    <citation type="submission" date="2020-06" db="EMBL/GenBank/DDBJ databases">
        <title>Draft genome of Uliginosibacterium sp. IMCC34675.</title>
        <authorList>
            <person name="Song J."/>
        </authorList>
    </citation>
    <scope>NUCLEOTIDE SEQUENCE [LARGE SCALE GENOMIC DNA]</scope>
    <source>
        <strain evidence="2 3">IMCC34675</strain>
    </source>
</reference>
<sequence length="174" mass="18964">MASLNWRVGVRIAGRFVVALWVVGGLFAGCAWGNGMSERAAILDAARPMAAEKAGQAVRIKVDKLNIDSGWAMLVGQLVGPPGKRIDWAKADDCDAELDKMLWVVLRNSQGAWQVKHMEICAPEPPYWYLEQYDSSAWPCGVFAGLEAGVGETLEALCRRERKAPARLPLSAVP</sequence>
<keyword evidence="1" id="KW-0812">Transmembrane</keyword>
<evidence type="ECO:0000313" key="3">
    <source>
        <dbReference type="Proteomes" id="UP000778523"/>
    </source>
</evidence>
<gene>
    <name evidence="2" type="ORF">HJ583_007890</name>
</gene>
<feature type="transmembrane region" description="Helical" evidence="1">
    <location>
        <begin position="12"/>
        <end position="32"/>
    </location>
</feature>
<accession>A0ABX2IIW8</accession>
<dbReference type="RefSeq" id="WP_170021436.1">
    <property type="nucleotide sequence ID" value="NZ_JABCSC020000002.1"/>
</dbReference>
<name>A0ABX2IIW8_9RHOO</name>
<proteinExistence type="predicted"/>
<evidence type="ECO:0000256" key="1">
    <source>
        <dbReference type="SAM" id="Phobius"/>
    </source>
</evidence>
<keyword evidence="1" id="KW-1133">Transmembrane helix</keyword>
<evidence type="ECO:0008006" key="4">
    <source>
        <dbReference type="Google" id="ProtNLM"/>
    </source>
</evidence>
<evidence type="ECO:0000313" key="2">
    <source>
        <dbReference type="EMBL" id="NSL54942.1"/>
    </source>
</evidence>
<keyword evidence="1" id="KW-0472">Membrane</keyword>
<dbReference type="PROSITE" id="PS51257">
    <property type="entry name" value="PROKAR_LIPOPROTEIN"/>
    <property type="match status" value="1"/>
</dbReference>
<organism evidence="2 3">
    <name type="scientific">Uliginosibacterium aquaticum</name>
    <dbReference type="NCBI Taxonomy" id="2731212"/>
    <lineage>
        <taxon>Bacteria</taxon>
        <taxon>Pseudomonadati</taxon>
        <taxon>Pseudomonadota</taxon>
        <taxon>Betaproteobacteria</taxon>
        <taxon>Rhodocyclales</taxon>
        <taxon>Zoogloeaceae</taxon>
        <taxon>Uliginosibacterium</taxon>
    </lineage>
</organism>
<comment type="caution">
    <text evidence="2">The sequence shown here is derived from an EMBL/GenBank/DDBJ whole genome shotgun (WGS) entry which is preliminary data.</text>
</comment>
<protein>
    <recommendedName>
        <fullName evidence="4">Lipoprotein</fullName>
    </recommendedName>
</protein>
<dbReference type="Proteomes" id="UP000778523">
    <property type="component" value="Unassembled WGS sequence"/>
</dbReference>
<keyword evidence="3" id="KW-1185">Reference proteome</keyword>
<dbReference type="EMBL" id="JABCSC020000002">
    <property type="protein sequence ID" value="NSL54942.1"/>
    <property type="molecule type" value="Genomic_DNA"/>
</dbReference>